<accession>A0A3T0KTL8</accession>
<name>A0A3T0KTL8_9BACI</name>
<dbReference type="AlphaFoldDB" id="A0A3T0KTL8"/>
<evidence type="ECO:0000313" key="1">
    <source>
        <dbReference type="EMBL" id="AZV43595.1"/>
    </source>
</evidence>
<reference evidence="1 2" key="1">
    <citation type="submission" date="2018-01" db="EMBL/GenBank/DDBJ databases">
        <title>Bacillus asahii Genome sequencing and assembly.</title>
        <authorList>
            <person name="Jiang H."/>
            <person name="Feng Y."/>
            <person name="Zhao F."/>
            <person name="Lin X."/>
        </authorList>
    </citation>
    <scope>NUCLEOTIDE SEQUENCE [LARGE SCALE GENOMIC DNA]</scope>
    <source>
        <strain evidence="1 2">OM18</strain>
    </source>
</reference>
<dbReference type="RefSeq" id="WP_127760741.1">
    <property type="nucleotide sequence ID" value="NZ_CP026095.1"/>
</dbReference>
<dbReference type="Proteomes" id="UP000283095">
    <property type="component" value="Chromosome"/>
</dbReference>
<protein>
    <submittedName>
        <fullName evidence="1">Uncharacterized protein</fullName>
    </submittedName>
</protein>
<dbReference type="KEGG" id="pasa:BAOM_2986"/>
<sequence length="72" mass="8552">MEELANGVENGIEYKVVWKYGDYVYINVKDTLSNREQLYEYKLIHRPIFGIDIADHVEIKKKLDEMIDMVSK</sequence>
<proteinExistence type="predicted"/>
<dbReference type="EMBL" id="CP026095">
    <property type="protein sequence ID" value="AZV43595.1"/>
    <property type="molecule type" value="Genomic_DNA"/>
</dbReference>
<evidence type="ECO:0000313" key="2">
    <source>
        <dbReference type="Proteomes" id="UP000283095"/>
    </source>
</evidence>
<organism evidence="1 2">
    <name type="scientific">Peribacillus asahii</name>
    <dbReference type="NCBI Taxonomy" id="228899"/>
    <lineage>
        <taxon>Bacteria</taxon>
        <taxon>Bacillati</taxon>
        <taxon>Bacillota</taxon>
        <taxon>Bacilli</taxon>
        <taxon>Bacillales</taxon>
        <taxon>Bacillaceae</taxon>
        <taxon>Peribacillus</taxon>
    </lineage>
</organism>
<gene>
    <name evidence="1" type="ORF">BAOM_2986</name>
</gene>